<dbReference type="EMBL" id="MLYV02000445">
    <property type="protein sequence ID" value="PSR97086.1"/>
    <property type="molecule type" value="Genomic_DNA"/>
</dbReference>
<feature type="compositionally biased region" description="Basic residues" evidence="1">
    <location>
        <begin position="89"/>
        <end position="98"/>
    </location>
</feature>
<dbReference type="AlphaFoldDB" id="A0A2R6PVD0"/>
<organism evidence="2 3">
    <name type="scientific">Hermanssonia centrifuga</name>
    <dbReference type="NCBI Taxonomy" id="98765"/>
    <lineage>
        <taxon>Eukaryota</taxon>
        <taxon>Fungi</taxon>
        <taxon>Dikarya</taxon>
        <taxon>Basidiomycota</taxon>
        <taxon>Agaricomycotina</taxon>
        <taxon>Agaricomycetes</taxon>
        <taxon>Polyporales</taxon>
        <taxon>Meruliaceae</taxon>
        <taxon>Hermanssonia</taxon>
    </lineage>
</organism>
<accession>A0A2R6PVD0</accession>
<comment type="caution">
    <text evidence="2">The sequence shown here is derived from an EMBL/GenBank/DDBJ whole genome shotgun (WGS) entry which is preliminary data.</text>
</comment>
<keyword evidence="3" id="KW-1185">Reference proteome</keyword>
<gene>
    <name evidence="2" type="ORF">PHLCEN_2v4367</name>
</gene>
<name>A0A2R6PVD0_9APHY</name>
<evidence type="ECO:0000313" key="2">
    <source>
        <dbReference type="EMBL" id="PSR97086.1"/>
    </source>
</evidence>
<reference evidence="2 3" key="1">
    <citation type="submission" date="2018-02" db="EMBL/GenBank/DDBJ databases">
        <title>Genome sequence of the basidiomycete white-rot fungus Phlebia centrifuga.</title>
        <authorList>
            <person name="Granchi Z."/>
            <person name="Peng M."/>
            <person name="de Vries R.P."/>
            <person name="Hilden K."/>
            <person name="Makela M.R."/>
            <person name="Grigoriev I."/>
            <person name="Riley R."/>
        </authorList>
    </citation>
    <scope>NUCLEOTIDE SEQUENCE [LARGE SCALE GENOMIC DNA]</scope>
    <source>
        <strain evidence="2 3">FBCC195</strain>
    </source>
</reference>
<evidence type="ECO:0000313" key="3">
    <source>
        <dbReference type="Proteomes" id="UP000186601"/>
    </source>
</evidence>
<dbReference type="Proteomes" id="UP000186601">
    <property type="component" value="Unassembled WGS sequence"/>
</dbReference>
<proteinExistence type="predicted"/>
<protein>
    <submittedName>
        <fullName evidence="2">Uncharacterized protein</fullName>
    </submittedName>
</protein>
<dbReference type="OrthoDB" id="3892913at2759"/>
<sequence>MPLKYGSWAAQRSQMPWGKSKVETLRAICKELGIPYAKLRREEILELLLDVEKTGCKCAVQSIIQASKKFRVYVIQWTLCSKPEGIRERRTKAMKRSSNKAQAPRLE</sequence>
<feature type="region of interest" description="Disordered" evidence="1">
    <location>
        <begin position="88"/>
        <end position="107"/>
    </location>
</feature>
<evidence type="ECO:0000256" key="1">
    <source>
        <dbReference type="SAM" id="MobiDB-lite"/>
    </source>
</evidence>